<evidence type="ECO:0000313" key="12">
    <source>
        <dbReference type="EMBL" id="BBL69553.1"/>
    </source>
</evidence>
<dbReference type="RefSeq" id="WP_054774410.1">
    <property type="nucleotide sequence ID" value="NZ_AP019782.1"/>
</dbReference>
<comment type="subunit">
    <text evidence="2 10">Homodimer.</text>
</comment>
<dbReference type="GO" id="GO:0036220">
    <property type="term" value="F:ITP diphosphatase activity"/>
    <property type="evidence" value="ECO:0007669"/>
    <property type="project" value="UniProtKB-UniRule"/>
</dbReference>
<comment type="function">
    <text evidence="10">Pyrophosphatase that catalyzes the hydrolysis of nucleoside triphosphates to their monophosphate derivatives, with a high preference for the non-canonical purine nucleotides XTP (xanthosine triphosphate), dITP (deoxyinosine triphosphate) and ITP. Seems to function as a house-cleaning enzyme that removes non-canonical purine nucleotides from the nucleotide pool, thus preventing their incorporation into DNA/RNA and avoiding chromosomal lesions.</text>
</comment>
<feature type="binding site" evidence="10">
    <location>
        <begin position="154"/>
        <end position="157"/>
    </location>
    <ligand>
        <name>substrate</name>
    </ligand>
</feature>
<evidence type="ECO:0000256" key="5">
    <source>
        <dbReference type="ARBA" id="ARBA00022801"/>
    </source>
</evidence>
<dbReference type="KEGG" id="moz:MoryE10_01590"/>
<keyword evidence="5 10" id="KW-0378">Hydrolase</keyword>
<evidence type="ECO:0000256" key="3">
    <source>
        <dbReference type="ARBA" id="ARBA00022723"/>
    </source>
</evidence>
<keyword evidence="7 10" id="KW-0546">Nucleotide metabolism</keyword>
<accession>A0A8D5AFQ3</accession>
<reference evidence="12" key="1">
    <citation type="submission" date="2019-06" db="EMBL/GenBank/DDBJ databases">
        <title>Complete genome sequence of Methylogaea oryzae strain JCM16910.</title>
        <authorList>
            <person name="Asakawa S."/>
        </authorList>
    </citation>
    <scope>NUCLEOTIDE SEQUENCE</scope>
    <source>
        <strain evidence="12">E10</strain>
    </source>
</reference>
<dbReference type="EC" id="3.6.1.66" evidence="10"/>
<feature type="active site" description="Proton acceptor" evidence="10">
    <location>
        <position position="69"/>
    </location>
</feature>
<protein>
    <recommendedName>
        <fullName evidence="10">dITP/XTP pyrophosphatase</fullName>
        <ecNumber evidence="10">3.6.1.66</ecNumber>
    </recommendedName>
    <alternativeName>
        <fullName evidence="10">Non-canonical purine NTP pyrophosphatase</fullName>
    </alternativeName>
    <alternativeName>
        <fullName evidence="10">Non-standard purine NTP pyrophosphatase</fullName>
    </alternativeName>
    <alternativeName>
        <fullName evidence="10">Nucleoside-triphosphate diphosphatase</fullName>
    </alternativeName>
    <alternativeName>
        <fullName evidence="10">Nucleoside-triphosphate pyrophosphatase</fullName>
        <shortName evidence="10">NTPase</shortName>
    </alternativeName>
</protein>
<evidence type="ECO:0000256" key="6">
    <source>
        <dbReference type="ARBA" id="ARBA00022842"/>
    </source>
</evidence>
<dbReference type="GO" id="GO:0035870">
    <property type="term" value="F:dITP diphosphatase activity"/>
    <property type="evidence" value="ECO:0007669"/>
    <property type="project" value="UniProtKB-UniRule"/>
</dbReference>
<proteinExistence type="inferred from homology"/>
<evidence type="ECO:0000313" key="13">
    <source>
        <dbReference type="Proteomes" id="UP000824988"/>
    </source>
</evidence>
<dbReference type="InterPro" id="IPR029001">
    <property type="entry name" value="ITPase-like_fam"/>
</dbReference>
<dbReference type="GO" id="GO:0005829">
    <property type="term" value="C:cytosol"/>
    <property type="evidence" value="ECO:0007669"/>
    <property type="project" value="TreeGrafter"/>
</dbReference>
<feature type="binding site" evidence="10">
    <location>
        <position position="40"/>
    </location>
    <ligand>
        <name>Mg(2+)</name>
        <dbReference type="ChEBI" id="CHEBI:18420"/>
    </ligand>
</feature>
<dbReference type="HAMAP" id="MF_01405">
    <property type="entry name" value="Non_canon_purine_NTPase"/>
    <property type="match status" value="1"/>
</dbReference>
<comment type="catalytic activity">
    <reaction evidence="9 10">
        <text>XTP + H2O = XMP + diphosphate + H(+)</text>
        <dbReference type="Rhea" id="RHEA:28610"/>
        <dbReference type="ChEBI" id="CHEBI:15377"/>
        <dbReference type="ChEBI" id="CHEBI:15378"/>
        <dbReference type="ChEBI" id="CHEBI:33019"/>
        <dbReference type="ChEBI" id="CHEBI:57464"/>
        <dbReference type="ChEBI" id="CHEBI:61314"/>
        <dbReference type="EC" id="3.6.1.66"/>
    </reaction>
</comment>
<feature type="binding site" evidence="10">
    <location>
        <position position="69"/>
    </location>
    <ligand>
        <name>Mg(2+)</name>
        <dbReference type="ChEBI" id="CHEBI:18420"/>
    </ligand>
</feature>
<evidence type="ECO:0000256" key="9">
    <source>
        <dbReference type="ARBA" id="ARBA00052017"/>
    </source>
</evidence>
<dbReference type="FunFam" id="3.90.950.10:FF:000001">
    <property type="entry name" value="dITP/XTP pyrophosphatase"/>
    <property type="match status" value="1"/>
</dbReference>
<comment type="similarity">
    <text evidence="1 10 11">Belongs to the HAM1 NTPase family.</text>
</comment>
<dbReference type="InterPro" id="IPR002637">
    <property type="entry name" value="RdgB/HAM1"/>
</dbReference>
<organism evidence="12 13">
    <name type="scientific">Methylogaea oryzae</name>
    <dbReference type="NCBI Taxonomy" id="1295382"/>
    <lineage>
        <taxon>Bacteria</taxon>
        <taxon>Pseudomonadati</taxon>
        <taxon>Pseudomonadota</taxon>
        <taxon>Gammaproteobacteria</taxon>
        <taxon>Methylococcales</taxon>
        <taxon>Methylococcaceae</taxon>
        <taxon>Methylogaea</taxon>
    </lineage>
</organism>
<dbReference type="EMBL" id="AP019782">
    <property type="protein sequence ID" value="BBL69553.1"/>
    <property type="molecule type" value="Genomic_DNA"/>
</dbReference>
<dbReference type="CDD" id="cd00515">
    <property type="entry name" value="HAM1"/>
    <property type="match status" value="1"/>
</dbReference>
<name>A0A8D5AFQ3_9GAMM</name>
<keyword evidence="3 10" id="KW-0479">Metal-binding</keyword>
<comment type="catalytic activity">
    <reaction evidence="10">
        <text>ITP + H2O = IMP + diphosphate + H(+)</text>
        <dbReference type="Rhea" id="RHEA:29399"/>
        <dbReference type="ChEBI" id="CHEBI:15377"/>
        <dbReference type="ChEBI" id="CHEBI:15378"/>
        <dbReference type="ChEBI" id="CHEBI:33019"/>
        <dbReference type="ChEBI" id="CHEBI:58053"/>
        <dbReference type="ChEBI" id="CHEBI:61402"/>
        <dbReference type="EC" id="3.6.1.66"/>
    </reaction>
</comment>
<evidence type="ECO:0000256" key="10">
    <source>
        <dbReference type="HAMAP-Rule" id="MF_01405"/>
    </source>
</evidence>
<dbReference type="PANTHER" id="PTHR11067">
    <property type="entry name" value="INOSINE TRIPHOSPHATE PYROPHOSPHATASE/HAM1 PROTEIN"/>
    <property type="match status" value="1"/>
</dbReference>
<sequence length="204" mass="22180">MERIVLASGNRGKIREIQAILGEGRYTVLPQSDFATPEAEETGLTFVENAILKARNAAHHSGLPAMADDSGLAVDWLDGAPGVYSARYAGIGASDQANLEKLLEAMQDVPDEQRGARFICAMVFLRHAADPCPLVALGQWEGRILREARGDNGFGYDPVFWVPEQGRASAELPPDVKNRLSHRGQAVRALCAQLERAFNGTEPR</sequence>
<evidence type="ECO:0000256" key="2">
    <source>
        <dbReference type="ARBA" id="ARBA00011738"/>
    </source>
</evidence>
<dbReference type="GO" id="GO:0009146">
    <property type="term" value="P:purine nucleoside triphosphate catabolic process"/>
    <property type="evidence" value="ECO:0007669"/>
    <property type="project" value="UniProtKB-UniRule"/>
</dbReference>
<feature type="binding site" evidence="10">
    <location>
        <position position="177"/>
    </location>
    <ligand>
        <name>substrate</name>
    </ligand>
</feature>
<feature type="binding site" evidence="10">
    <location>
        <begin position="8"/>
        <end position="13"/>
    </location>
    <ligand>
        <name>substrate</name>
    </ligand>
</feature>
<dbReference type="PANTHER" id="PTHR11067:SF9">
    <property type="entry name" value="INOSINE TRIPHOSPHATE PYROPHOSPHATASE"/>
    <property type="match status" value="1"/>
</dbReference>
<dbReference type="SUPFAM" id="SSF52972">
    <property type="entry name" value="ITPase-like"/>
    <property type="match status" value="1"/>
</dbReference>
<dbReference type="NCBIfam" id="TIGR00042">
    <property type="entry name" value="RdgB/HAM1 family non-canonical purine NTP pyrophosphatase"/>
    <property type="match status" value="1"/>
</dbReference>
<evidence type="ECO:0000256" key="4">
    <source>
        <dbReference type="ARBA" id="ARBA00022741"/>
    </source>
</evidence>
<dbReference type="GO" id="GO:0046872">
    <property type="term" value="F:metal ion binding"/>
    <property type="evidence" value="ECO:0007669"/>
    <property type="project" value="UniProtKB-KW"/>
</dbReference>
<evidence type="ECO:0000256" key="8">
    <source>
        <dbReference type="ARBA" id="ARBA00051875"/>
    </source>
</evidence>
<evidence type="ECO:0000256" key="11">
    <source>
        <dbReference type="RuleBase" id="RU003781"/>
    </source>
</evidence>
<dbReference type="AlphaFoldDB" id="A0A8D5AFQ3"/>
<dbReference type="GO" id="GO:0009117">
    <property type="term" value="P:nucleotide metabolic process"/>
    <property type="evidence" value="ECO:0007669"/>
    <property type="project" value="UniProtKB-KW"/>
</dbReference>
<dbReference type="InterPro" id="IPR020922">
    <property type="entry name" value="dITP/XTP_pyrophosphatase"/>
</dbReference>
<keyword evidence="4 10" id="KW-0547">Nucleotide-binding</keyword>
<comment type="cofactor">
    <cofactor evidence="10">
        <name>Mg(2+)</name>
        <dbReference type="ChEBI" id="CHEBI:18420"/>
    </cofactor>
    <text evidence="10">Binds 1 Mg(2+) ion per subunit.</text>
</comment>
<gene>
    <name evidence="12" type="ORF">MoryE10_01590</name>
</gene>
<feature type="binding site" evidence="10">
    <location>
        <position position="70"/>
    </location>
    <ligand>
        <name>substrate</name>
    </ligand>
</feature>
<dbReference type="GO" id="GO:0036222">
    <property type="term" value="F:XTP diphosphatase activity"/>
    <property type="evidence" value="ECO:0007669"/>
    <property type="project" value="UniProtKB-UniRule"/>
</dbReference>
<feature type="binding site" evidence="10">
    <location>
        <begin position="182"/>
        <end position="183"/>
    </location>
    <ligand>
        <name>substrate</name>
    </ligand>
</feature>
<dbReference type="GO" id="GO:0017111">
    <property type="term" value="F:ribonucleoside triphosphate phosphatase activity"/>
    <property type="evidence" value="ECO:0007669"/>
    <property type="project" value="InterPro"/>
</dbReference>
<keyword evidence="6 10" id="KW-0460">Magnesium</keyword>
<dbReference type="GO" id="GO:0000166">
    <property type="term" value="F:nucleotide binding"/>
    <property type="evidence" value="ECO:0007669"/>
    <property type="project" value="UniProtKB-KW"/>
</dbReference>
<dbReference type="Gene3D" id="3.90.950.10">
    <property type="match status" value="1"/>
</dbReference>
<keyword evidence="13" id="KW-1185">Reference proteome</keyword>
<evidence type="ECO:0000256" key="7">
    <source>
        <dbReference type="ARBA" id="ARBA00023080"/>
    </source>
</evidence>
<dbReference type="Pfam" id="PF01725">
    <property type="entry name" value="Ham1p_like"/>
    <property type="match status" value="1"/>
</dbReference>
<comment type="catalytic activity">
    <reaction evidence="8 10">
        <text>dITP + H2O = dIMP + diphosphate + H(+)</text>
        <dbReference type="Rhea" id="RHEA:28342"/>
        <dbReference type="ChEBI" id="CHEBI:15377"/>
        <dbReference type="ChEBI" id="CHEBI:15378"/>
        <dbReference type="ChEBI" id="CHEBI:33019"/>
        <dbReference type="ChEBI" id="CHEBI:61194"/>
        <dbReference type="ChEBI" id="CHEBI:61382"/>
        <dbReference type="EC" id="3.6.1.66"/>
    </reaction>
</comment>
<dbReference type="Proteomes" id="UP000824988">
    <property type="component" value="Chromosome"/>
</dbReference>
<evidence type="ECO:0000256" key="1">
    <source>
        <dbReference type="ARBA" id="ARBA00008023"/>
    </source>
</evidence>